<name>A0AAN6NR07_9PEZI</name>
<keyword evidence="2" id="KW-0732">Signal</keyword>
<feature type="compositionally biased region" description="Acidic residues" evidence="1">
    <location>
        <begin position="199"/>
        <end position="212"/>
    </location>
</feature>
<dbReference type="AlphaFoldDB" id="A0AAN6NR07"/>
<evidence type="ECO:0000313" key="4">
    <source>
        <dbReference type="Proteomes" id="UP001303222"/>
    </source>
</evidence>
<dbReference type="Proteomes" id="UP001303222">
    <property type="component" value="Unassembled WGS sequence"/>
</dbReference>
<sequence>MKVPLSSVIVAICLSSMATASPLNRAVKRQGMQSSPNNLAANTAEDRDIAFWSYNPSRPHSHQTTGTHETTDTRRATIQTHDNADTGIMPPKTDTGIMTIQTHALLTQPGPTLVDRDEDATSTPSPSSTTISDFHPREFTGFDMGHFNGIPKPSVTWSLTRSRTNTRHRPTSIYTSYTHINPPSRSTTSAGPVARDLGDGNESDTDDGDDFWDTATRAASQSHLDRRVIVALTTIVVNSFVTHTPKVTSTHPAPTSTSQPPKPTSTSSSPPLPTTTTTLSTGPTVTLTTRAITPPTIESKSPICPAAGTAGKNNIWCLGGQIFALECDTALDPSSNNFGSVTLPPQNWDMYGRCGALCAAVPDAKCTGFSYLWASGLCYLKEGKGAKAKDGRKKAEGTHSGRVVVLEEEEVGNCLGVQPRVGQYSGLSGEGRGKRRRDYLDDGDVEEVDWIRDEMNQPARRVGRDLGLTSGSEGVRRRGLYEHILGAG</sequence>
<comment type="caution">
    <text evidence="3">The sequence shown here is derived from an EMBL/GenBank/DDBJ whole genome shotgun (WGS) entry which is preliminary data.</text>
</comment>
<evidence type="ECO:0000256" key="1">
    <source>
        <dbReference type="SAM" id="MobiDB-lite"/>
    </source>
</evidence>
<feature type="region of interest" description="Disordered" evidence="1">
    <location>
        <begin position="245"/>
        <end position="283"/>
    </location>
</feature>
<organism evidence="3 4">
    <name type="scientific">Pseudoneurospora amorphoporcata</name>
    <dbReference type="NCBI Taxonomy" id="241081"/>
    <lineage>
        <taxon>Eukaryota</taxon>
        <taxon>Fungi</taxon>
        <taxon>Dikarya</taxon>
        <taxon>Ascomycota</taxon>
        <taxon>Pezizomycotina</taxon>
        <taxon>Sordariomycetes</taxon>
        <taxon>Sordariomycetidae</taxon>
        <taxon>Sordariales</taxon>
        <taxon>Sordariaceae</taxon>
        <taxon>Pseudoneurospora</taxon>
    </lineage>
</organism>
<evidence type="ECO:0000313" key="3">
    <source>
        <dbReference type="EMBL" id="KAK3948623.1"/>
    </source>
</evidence>
<keyword evidence="4" id="KW-1185">Reference proteome</keyword>
<feature type="region of interest" description="Disordered" evidence="1">
    <location>
        <begin position="110"/>
        <end position="134"/>
    </location>
</feature>
<reference evidence="3" key="2">
    <citation type="submission" date="2023-06" db="EMBL/GenBank/DDBJ databases">
        <authorList>
            <consortium name="Lawrence Berkeley National Laboratory"/>
            <person name="Mondo S.J."/>
            <person name="Hensen N."/>
            <person name="Bonometti L."/>
            <person name="Westerberg I."/>
            <person name="Brannstrom I.O."/>
            <person name="Guillou S."/>
            <person name="Cros-Aarteil S."/>
            <person name="Calhoun S."/>
            <person name="Haridas S."/>
            <person name="Kuo A."/>
            <person name="Pangilinan J."/>
            <person name="Riley R."/>
            <person name="Labutti K."/>
            <person name="Andreopoulos B."/>
            <person name="Lipzen A."/>
            <person name="Chen C."/>
            <person name="Yanf M."/>
            <person name="Daum C."/>
            <person name="Ng V."/>
            <person name="Clum A."/>
            <person name="Steindorff A."/>
            <person name="Ohm R."/>
            <person name="Martin F."/>
            <person name="Silar P."/>
            <person name="Natvig D."/>
            <person name="Lalanne C."/>
            <person name="Gautier V."/>
            <person name="Ament-Velasquez S.L."/>
            <person name="Kruys A."/>
            <person name="Hutchinson M.I."/>
            <person name="Powell A.J."/>
            <person name="Barry K."/>
            <person name="Miller A.N."/>
            <person name="Grigoriev I.V."/>
            <person name="Debuchy R."/>
            <person name="Gladieux P."/>
            <person name="Thoren M.H."/>
            <person name="Johannesson H."/>
        </authorList>
    </citation>
    <scope>NUCLEOTIDE SEQUENCE</scope>
    <source>
        <strain evidence="3">CBS 626.80</strain>
    </source>
</reference>
<feature type="signal peptide" evidence="2">
    <location>
        <begin position="1"/>
        <end position="20"/>
    </location>
</feature>
<gene>
    <name evidence="3" type="ORF">QBC32DRAFT_221555</name>
</gene>
<feature type="compositionally biased region" description="Low complexity" evidence="1">
    <location>
        <begin position="252"/>
        <end position="283"/>
    </location>
</feature>
<evidence type="ECO:0008006" key="5">
    <source>
        <dbReference type="Google" id="ProtNLM"/>
    </source>
</evidence>
<feature type="chain" id="PRO_5042880817" description="Apple domain-containing protein" evidence="2">
    <location>
        <begin position="21"/>
        <end position="488"/>
    </location>
</feature>
<proteinExistence type="predicted"/>
<dbReference type="EMBL" id="MU859254">
    <property type="protein sequence ID" value="KAK3948623.1"/>
    <property type="molecule type" value="Genomic_DNA"/>
</dbReference>
<feature type="region of interest" description="Disordered" evidence="1">
    <location>
        <begin position="168"/>
        <end position="213"/>
    </location>
</feature>
<feature type="compositionally biased region" description="Low complexity" evidence="1">
    <location>
        <begin position="121"/>
        <end position="130"/>
    </location>
</feature>
<feature type="compositionally biased region" description="Polar residues" evidence="1">
    <location>
        <begin position="172"/>
        <end position="190"/>
    </location>
</feature>
<accession>A0AAN6NR07</accession>
<evidence type="ECO:0000256" key="2">
    <source>
        <dbReference type="SAM" id="SignalP"/>
    </source>
</evidence>
<protein>
    <recommendedName>
        <fullName evidence="5">Apple domain-containing protein</fullName>
    </recommendedName>
</protein>
<dbReference type="Gene3D" id="3.50.4.10">
    <property type="entry name" value="Hepatocyte Growth Factor"/>
    <property type="match status" value="1"/>
</dbReference>
<reference evidence="3" key="1">
    <citation type="journal article" date="2023" name="Mol. Phylogenet. Evol.">
        <title>Genome-scale phylogeny and comparative genomics of the fungal order Sordariales.</title>
        <authorList>
            <person name="Hensen N."/>
            <person name="Bonometti L."/>
            <person name="Westerberg I."/>
            <person name="Brannstrom I.O."/>
            <person name="Guillou S."/>
            <person name="Cros-Aarteil S."/>
            <person name="Calhoun S."/>
            <person name="Haridas S."/>
            <person name="Kuo A."/>
            <person name="Mondo S."/>
            <person name="Pangilinan J."/>
            <person name="Riley R."/>
            <person name="LaButti K."/>
            <person name="Andreopoulos B."/>
            <person name="Lipzen A."/>
            <person name="Chen C."/>
            <person name="Yan M."/>
            <person name="Daum C."/>
            <person name="Ng V."/>
            <person name="Clum A."/>
            <person name="Steindorff A."/>
            <person name="Ohm R.A."/>
            <person name="Martin F."/>
            <person name="Silar P."/>
            <person name="Natvig D.O."/>
            <person name="Lalanne C."/>
            <person name="Gautier V."/>
            <person name="Ament-Velasquez S.L."/>
            <person name="Kruys A."/>
            <person name="Hutchinson M.I."/>
            <person name="Powell A.J."/>
            <person name="Barry K."/>
            <person name="Miller A.N."/>
            <person name="Grigoriev I.V."/>
            <person name="Debuchy R."/>
            <person name="Gladieux P."/>
            <person name="Hiltunen Thoren M."/>
            <person name="Johannesson H."/>
        </authorList>
    </citation>
    <scope>NUCLEOTIDE SEQUENCE</scope>
    <source>
        <strain evidence="3">CBS 626.80</strain>
    </source>
</reference>